<gene>
    <name evidence="1" type="ORF">M407DRAFT_118946</name>
</gene>
<evidence type="ECO:0000313" key="2">
    <source>
        <dbReference type="Proteomes" id="UP000054248"/>
    </source>
</evidence>
<accession>A0A0C3Q212</accession>
<sequence>MLRGRAQAIDLPGTVRPQNVIKLHLSEQTIDSLETTELLAEIDSLMRGNGGCLTIVRWGAKF</sequence>
<keyword evidence="2" id="KW-1185">Reference proteome</keyword>
<protein>
    <submittedName>
        <fullName evidence="1">Uncharacterized protein</fullName>
    </submittedName>
</protein>
<reference evidence="1 2" key="1">
    <citation type="submission" date="2014-04" db="EMBL/GenBank/DDBJ databases">
        <authorList>
            <consortium name="DOE Joint Genome Institute"/>
            <person name="Kuo A."/>
            <person name="Girlanda M."/>
            <person name="Perotto S."/>
            <person name="Kohler A."/>
            <person name="Nagy L.G."/>
            <person name="Floudas D."/>
            <person name="Copeland A."/>
            <person name="Barry K.W."/>
            <person name="Cichocki N."/>
            <person name="Veneault-Fourrey C."/>
            <person name="LaButti K."/>
            <person name="Lindquist E.A."/>
            <person name="Lipzen A."/>
            <person name="Lundell T."/>
            <person name="Morin E."/>
            <person name="Murat C."/>
            <person name="Sun H."/>
            <person name="Tunlid A."/>
            <person name="Henrissat B."/>
            <person name="Grigoriev I.V."/>
            <person name="Hibbett D.S."/>
            <person name="Martin F."/>
            <person name="Nordberg H.P."/>
            <person name="Cantor M.N."/>
            <person name="Hua S.X."/>
        </authorList>
    </citation>
    <scope>NUCLEOTIDE SEQUENCE [LARGE SCALE GENOMIC DNA]</scope>
    <source>
        <strain evidence="1 2">MUT 4182</strain>
    </source>
</reference>
<dbReference type="EMBL" id="KN823111">
    <property type="protein sequence ID" value="KIO22375.1"/>
    <property type="molecule type" value="Genomic_DNA"/>
</dbReference>
<organism evidence="1 2">
    <name type="scientific">Tulasnella calospora MUT 4182</name>
    <dbReference type="NCBI Taxonomy" id="1051891"/>
    <lineage>
        <taxon>Eukaryota</taxon>
        <taxon>Fungi</taxon>
        <taxon>Dikarya</taxon>
        <taxon>Basidiomycota</taxon>
        <taxon>Agaricomycotina</taxon>
        <taxon>Agaricomycetes</taxon>
        <taxon>Cantharellales</taxon>
        <taxon>Tulasnellaceae</taxon>
        <taxon>Tulasnella</taxon>
    </lineage>
</organism>
<dbReference type="AlphaFoldDB" id="A0A0C3Q212"/>
<reference evidence="2" key="2">
    <citation type="submission" date="2015-01" db="EMBL/GenBank/DDBJ databases">
        <title>Evolutionary Origins and Diversification of the Mycorrhizal Mutualists.</title>
        <authorList>
            <consortium name="DOE Joint Genome Institute"/>
            <consortium name="Mycorrhizal Genomics Consortium"/>
            <person name="Kohler A."/>
            <person name="Kuo A."/>
            <person name="Nagy L.G."/>
            <person name="Floudas D."/>
            <person name="Copeland A."/>
            <person name="Barry K.W."/>
            <person name="Cichocki N."/>
            <person name="Veneault-Fourrey C."/>
            <person name="LaButti K."/>
            <person name="Lindquist E.A."/>
            <person name="Lipzen A."/>
            <person name="Lundell T."/>
            <person name="Morin E."/>
            <person name="Murat C."/>
            <person name="Riley R."/>
            <person name="Ohm R."/>
            <person name="Sun H."/>
            <person name="Tunlid A."/>
            <person name="Henrissat B."/>
            <person name="Grigoriev I.V."/>
            <person name="Hibbett D.S."/>
            <person name="Martin F."/>
        </authorList>
    </citation>
    <scope>NUCLEOTIDE SEQUENCE [LARGE SCALE GENOMIC DNA]</scope>
    <source>
        <strain evidence="2">MUT 4182</strain>
    </source>
</reference>
<evidence type="ECO:0000313" key="1">
    <source>
        <dbReference type="EMBL" id="KIO22375.1"/>
    </source>
</evidence>
<proteinExistence type="predicted"/>
<dbReference type="Proteomes" id="UP000054248">
    <property type="component" value="Unassembled WGS sequence"/>
</dbReference>
<dbReference type="HOGENOM" id="CLU_2905817_0_0_1"/>
<name>A0A0C3Q212_9AGAM</name>